<feature type="signal peptide" evidence="2">
    <location>
        <begin position="1"/>
        <end position="25"/>
    </location>
</feature>
<evidence type="ECO:0000256" key="2">
    <source>
        <dbReference type="SAM" id="SignalP"/>
    </source>
</evidence>
<dbReference type="AlphaFoldDB" id="A0A285MVM0"/>
<proteinExistence type="predicted"/>
<sequence>MKTKNALFQKLGLLLILVLTLSCGSEDIEDVVMPDPTDPIGVEPCDDPCANPDECPDKCENPATGLNQESFMPEGTVTETDDGYMLEGKLTIPLDSIGEVVFENADIDVSFNDDGTLKGLTGNVEVPPLENFFEFAQPLQADIGFYSGKYLNENRNYEIVLKDDRSYFVFNIQANIELKIGVNDDPNATKPLSISPGSAGIALIIDYTDPMFFFSIGGGIAGGDGEDNNNNGGDNNGGDNGNSSNDGRLLGVSFGGSFGGNIVYEPTNPVDDVVSFGAKTVVGGSASLFKIVEMSGLLYENKGFSIDADLQDPLSSDIGVGYRSGFNGKMDLALEINSFISFGFPIASGSAAVVAEASTNNGIEARAFINGEVDPDLSWYPNFIPIKPDGSLSADGYVNQDGVFDIGVEGTFSIETPNNQQGIEGAMRFSNPAFEIGGTYFKNDKEWSVQAAIKKDESEVVVSAPTDFVSGLDVEISQRIDSTLTVAQDALANLEKAVSDYEFELSLRGLRQVLPGVISTALQTIDDKVAEGIAEGRRRAEEEVSSRGAVYCSDNIPSIVNGIVKPYRDALIRMRNAVNNQTDNDQTRVELEASLRKLASLDRVNKTVTATITWGLPITACAVPFTSNRNVTLDFQVLTNEQVNQLTLAADNVKFIAETSDIMISAQAIFDAVPTQEILDRLDQLKQDIANQVKSYSDFAGVGFIKIHNSNEFIFFIEQGGERTNVASFNLFDPKSIVKILVPDL</sequence>
<feature type="chain" id="PRO_5012854731" evidence="2">
    <location>
        <begin position="26"/>
        <end position="745"/>
    </location>
</feature>
<reference evidence="4" key="1">
    <citation type="submission" date="2017-09" db="EMBL/GenBank/DDBJ databases">
        <authorList>
            <person name="Varghese N."/>
            <person name="Submissions S."/>
        </authorList>
    </citation>
    <scope>NUCLEOTIDE SEQUENCE [LARGE SCALE GENOMIC DNA]</scope>
    <source>
        <strain evidence="4">DSM 25885</strain>
    </source>
</reference>
<dbReference type="PROSITE" id="PS51257">
    <property type="entry name" value="PROKAR_LIPOPROTEIN"/>
    <property type="match status" value="1"/>
</dbReference>
<dbReference type="RefSeq" id="WP_097046702.1">
    <property type="nucleotide sequence ID" value="NZ_OBEH01000005.1"/>
</dbReference>
<dbReference type="Proteomes" id="UP000219048">
    <property type="component" value="Unassembled WGS sequence"/>
</dbReference>
<evidence type="ECO:0000313" key="3">
    <source>
        <dbReference type="EMBL" id="SNZ01240.1"/>
    </source>
</evidence>
<protein>
    <submittedName>
        <fullName evidence="3">Uncharacterized protein</fullName>
    </submittedName>
</protein>
<dbReference type="EMBL" id="OBEH01000005">
    <property type="protein sequence ID" value="SNZ01240.1"/>
    <property type="molecule type" value="Genomic_DNA"/>
</dbReference>
<organism evidence="3 4">
    <name type="scientific">Flagellimonas pacifica</name>
    <dbReference type="NCBI Taxonomy" id="1247520"/>
    <lineage>
        <taxon>Bacteria</taxon>
        <taxon>Pseudomonadati</taxon>
        <taxon>Bacteroidota</taxon>
        <taxon>Flavobacteriia</taxon>
        <taxon>Flavobacteriales</taxon>
        <taxon>Flavobacteriaceae</taxon>
        <taxon>Flagellimonas</taxon>
    </lineage>
</organism>
<feature type="region of interest" description="Disordered" evidence="1">
    <location>
        <begin position="225"/>
        <end position="244"/>
    </location>
</feature>
<dbReference type="OrthoDB" id="1386432at2"/>
<keyword evidence="4" id="KW-1185">Reference proteome</keyword>
<gene>
    <name evidence="3" type="ORF">SAMN06265377_3077</name>
</gene>
<name>A0A285MVM0_9FLAO</name>
<accession>A0A285MVM0</accession>
<evidence type="ECO:0000256" key="1">
    <source>
        <dbReference type="SAM" id="MobiDB-lite"/>
    </source>
</evidence>
<evidence type="ECO:0000313" key="4">
    <source>
        <dbReference type="Proteomes" id="UP000219048"/>
    </source>
</evidence>
<keyword evidence="2" id="KW-0732">Signal</keyword>